<dbReference type="SUPFAM" id="SSF141086">
    <property type="entry name" value="Agglutinin HPA-like"/>
    <property type="match status" value="3"/>
</dbReference>
<evidence type="ECO:0000313" key="2">
    <source>
        <dbReference type="EMBL" id="KXK27071.1"/>
    </source>
</evidence>
<dbReference type="EMBL" id="JYNZ01000003">
    <property type="protein sequence ID" value="KXK27071.1"/>
    <property type="molecule type" value="Genomic_DNA"/>
</dbReference>
<dbReference type="Gene3D" id="2.60.40.2080">
    <property type="match status" value="5"/>
</dbReference>
<feature type="domain" description="H-type lectin" evidence="1">
    <location>
        <begin position="19"/>
        <end position="73"/>
    </location>
</feature>
<gene>
    <name evidence="2" type="ORF">TR69_WS6001001097</name>
</gene>
<evidence type="ECO:0000313" key="3">
    <source>
        <dbReference type="Proteomes" id="UP000070457"/>
    </source>
</evidence>
<name>A0A136LZJ7_9BACT</name>
<organism evidence="2 3">
    <name type="scientific">candidate division WS6 bacterium OLB20</name>
    <dbReference type="NCBI Taxonomy" id="1617426"/>
    <lineage>
        <taxon>Bacteria</taxon>
        <taxon>Candidatus Dojkabacteria</taxon>
    </lineage>
</organism>
<dbReference type="Proteomes" id="UP000070457">
    <property type="component" value="Unassembled WGS sequence"/>
</dbReference>
<dbReference type="AlphaFoldDB" id="A0A136LZJ7"/>
<dbReference type="Pfam" id="PF09458">
    <property type="entry name" value="H_lectin"/>
    <property type="match status" value="1"/>
</dbReference>
<reference evidence="2 3" key="1">
    <citation type="submission" date="2015-02" db="EMBL/GenBank/DDBJ databases">
        <title>Improved understanding of the partial-nitritation anammox process through 23 genomes representing the majority of the microbial community.</title>
        <authorList>
            <person name="Speth D.R."/>
            <person name="In T Zandt M."/>
            <person name="Guerrero Cruz S."/>
            <person name="Jetten M.S."/>
            <person name="Dutilh B.E."/>
        </authorList>
    </citation>
    <scope>NUCLEOTIDE SEQUENCE [LARGE SCALE GENOMIC DNA]</scope>
    <source>
        <strain evidence="2">OLB20</strain>
    </source>
</reference>
<dbReference type="GO" id="GO:0007155">
    <property type="term" value="P:cell adhesion"/>
    <property type="evidence" value="ECO:0007669"/>
    <property type="project" value="InterPro"/>
</dbReference>
<proteinExistence type="predicted"/>
<keyword evidence="2" id="KW-0430">Lectin</keyword>
<sequence length="521" mass="56977">MSHTVIRDYGKLGVSTTPVRVNFNQTFTGPPIVHATVTAEYGGDMVYVNVTNITNTGFTVALQENTLSGYNGLHFLEEVSWYAVSAISASEKVGATILNTEWKQITFDSAFGSVPKVFAFVQSENGADLVYADIRNRTVSGFEMRLEEPLPYDGTHTNETVGWIAFVTHPLGTVQSGTATGDSNWTPVSFPVAFADPPVLISDIVTENGSDQAIVDIRNLTGTGFEFRIEEDPFTHNVAHFDETVSWMAVTRTAPSSVFEKISLNHEWTYVPFMDVFENTPYVFADVSTESGSDTIEVDIRGVSPVGFSARIEEDTRGGWDGTHNLIETISITAVDPVVSPYDTGTVNLANNDTWVPVNFGGVYAQPPNVFAMIQTEFGGDTAEIDIRNVTTTGFEIRLEEDVLLGWDGFHASEQVAWMALDSTTPLTGQTGRLVIDQTVAKNQVWHNVTFPSPFSAVPNVLVEINSENGGHTVQADIRNLTVGGFQVRLEEEPNIYDGTHIPETVVWFANGNTYSITLSP</sequence>
<dbReference type="STRING" id="1617426.TR69_WS6001001097"/>
<evidence type="ECO:0000259" key="1">
    <source>
        <dbReference type="Pfam" id="PF09458"/>
    </source>
</evidence>
<dbReference type="InterPro" id="IPR019019">
    <property type="entry name" value="H-type_lectin_domain"/>
</dbReference>
<dbReference type="InterPro" id="IPR037221">
    <property type="entry name" value="H-type_lectin_dom_sf"/>
</dbReference>
<protein>
    <submittedName>
        <fullName evidence="2">H-type lectin domain protein</fullName>
    </submittedName>
</protein>
<dbReference type="GO" id="GO:0030246">
    <property type="term" value="F:carbohydrate binding"/>
    <property type="evidence" value="ECO:0007669"/>
    <property type="project" value="UniProtKB-KW"/>
</dbReference>
<comment type="caution">
    <text evidence="2">The sequence shown here is derived from an EMBL/GenBank/DDBJ whole genome shotgun (WGS) entry which is preliminary data.</text>
</comment>
<accession>A0A136LZJ7</accession>